<evidence type="ECO:0000256" key="5">
    <source>
        <dbReference type="ARBA" id="ARBA00060518"/>
    </source>
</evidence>
<dbReference type="EMBL" id="LUCV01000004">
    <property type="protein sequence ID" value="OAI94806.1"/>
    <property type="molecule type" value="Genomic_DNA"/>
</dbReference>
<proteinExistence type="inferred from homology"/>
<accession>A0A177SUZ4</accession>
<evidence type="ECO:0000256" key="7">
    <source>
        <dbReference type="ARBA" id="ARBA00073443"/>
    </source>
</evidence>
<evidence type="ECO:0000256" key="1">
    <source>
        <dbReference type="ARBA" id="ARBA00006484"/>
    </source>
</evidence>
<dbReference type="GO" id="GO:0018511">
    <property type="term" value="F:2,3-dihydroxy-2,3-dihydro-p-cumate dehydrogenase activity"/>
    <property type="evidence" value="ECO:0007669"/>
    <property type="project" value="UniProtKB-EC"/>
</dbReference>
<dbReference type="InterPro" id="IPR050259">
    <property type="entry name" value="SDR"/>
</dbReference>
<dbReference type="PRINTS" id="PR00080">
    <property type="entry name" value="SDRFAMILY"/>
</dbReference>
<dbReference type="InterPro" id="IPR057326">
    <property type="entry name" value="KR_dom"/>
</dbReference>
<name>A0A177SUZ4_PSEPU</name>
<dbReference type="Pfam" id="PF13561">
    <property type="entry name" value="adh_short_C2"/>
    <property type="match status" value="1"/>
</dbReference>
<dbReference type="SMART" id="SM00822">
    <property type="entry name" value="PKS_KR"/>
    <property type="match status" value="1"/>
</dbReference>
<dbReference type="FunFam" id="3.40.50.720:FF:000173">
    <property type="entry name" value="3-oxoacyl-[acyl-carrier protein] reductase"/>
    <property type="match status" value="1"/>
</dbReference>
<dbReference type="SUPFAM" id="SSF51735">
    <property type="entry name" value="NAD(P)-binding Rossmann-fold domains"/>
    <property type="match status" value="1"/>
</dbReference>
<dbReference type="PRINTS" id="PR00081">
    <property type="entry name" value="GDHRDH"/>
</dbReference>
<dbReference type="InterPro" id="IPR002347">
    <property type="entry name" value="SDR_fam"/>
</dbReference>
<dbReference type="PANTHER" id="PTHR42879:SF2">
    <property type="entry name" value="3-OXOACYL-[ACYL-CARRIER-PROTEIN] REDUCTASE FABG"/>
    <property type="match status" value="1"/>
</dbReference>
<feature type="domain" description="Ketoreductase" evidence="8">
    <location>
        <begin position="7"/>
        <end position="157"/>
    </location>
</feature>
<dbReference type="EC" id="1.3.1.58" evidence="6"/>
<evidence type="ECO:0000313" key="10">
    <source>
        <dbReference type="Proteomes" id="UP000077752"/>
    </source>
</evidence>
<evidence type="ECO:0000313" key="9">
    <source>
        <dbReference type="EMBL" id="OAI94806.1"/>
    </source>
</evidence>
<dbReference type="RefSeq" id="WP_064301377.1">
    <property type="nucleotide sequence ID" value="NZ_LUCV01000004.1"/>
</dbReference>
<organism evidence="9 10">
    <name type="scientific">Pseudomonas putida</name>
    <name type="common">Arthrobacter siderocapsulatus</name>
    <dbReference type="NCBI Taxonomy" id="303"/>
    <lineage>
        <taxon>Bacteria</taxon>
        <taxon>Pseudomonadati</taxon>
        <taxon>Pseudomonadota</taxon>
        <taxon>Gammaproteobacteria</taxon>
        <taxon>Pseudomonadales</taxon>
        <taxon>Pseudomonadaceae</taxon>
        <taxon>Pseudomonas</taxon>
    </lineage>
</organism>
<dbReference type="Proteomes" id="UP000077752">
    <property type="component" value="Unassembled WGS sequence"/>
</dbReference>
<evidence type="ECO:0000256" key="2">
    <source>
        <dbReference type="ARBA" id="ARBA00023002"/>
    </source>
</evidence>
<comment type="catalytic activity">
    <reaction evidence="4">
        <text>(2R,3S)-2,3-dihydroxy-2,3-dihydro-p-cumate + NAD(+) = 2,3-dihydroxy-p-cumate + NADH + H(+)</text>
        <dbReference type="Rhea" id="RHEA:23772"/>
        <dbReference type="ChEBI" id="CHEBI:15378"/>
        <dbReference type="ChEBI" id="CHEBI:36647"/>
        <dbReference type="ChEBI" id="CHEBI:57540"/>
        <dbReference type="ChEBI" id="CHEBI:57945"/>
        <dbReference type="ChEBI" id="CHEBI:58420"/>
        <dbReference type="EC" id="1.3.1.58"/>
    </reaction>
</comment>
<evidence type="ECO:0000256" key="6">
    <source>
        <dbReference type="ARBA" id="ARBA00066455"/>
    </source>
</evidence>
<dbReference type="PANTHER" id="PTHR42879">
    <property type="entry name" value="3-OXOACYL-(ACYL-CARRIER-PROTEIN) REDUCTASE"/>
    <property type="match status" value="1"/>
</dbReference>
<sequence>MKGLQDKVVVVTGGAGGIGSAICQRFAEAGSRVAVFDLNAEAASRLVGEIESNGGRARAYSVDITDHEGVHAAVAQVEEELGPIDVLVNNAGWDTGAFFLQTEKPFWDKVVAINLYGPLNMHHAVLRRMSERGRGRVVNIASDAGRVGSSMEAVYSFCKGGLIAFTKTMAREMARQQIPVNVVCPGPTATPLLDNLAQGEKGERIKAGLVKAVPFGRMGQPEDIAGSVLFLASDDAAFITGQVISVSGGLTMVG</sequence>
<comment type="similarity">
    <text evidence="1">Belongs to the short-chain dehydrogenases/reductases (SDR) family.</text>
</comment>
<dbReference type="NCBIfam" id="NF005559">
    <property type="entry name" value="PRK07231.1"/>
    <property type="match status" value="1"/>
</dbReference>
<evidence type="ECO:0000256" key="3">
    <source>
        <dbReference type="ARBA" id="ARBA00042907"/>
    </source>
</evidence>
<keyword evidence="2" id="KW-0560">Oxidoreductase</keyword>
<gene>
    <name evidence="9" type="ORF">AYO28_07195</name>
</gene>
<evidence type="ECO:0000259" key="8">
    <source>
        <dbReference type="SMART" id="SM00822"/>
    </source>
</evidence>
<dbReference type="InterPro" id="IPR036291">
    <property type="entry name" value="NAD(P)-bd_dom_sf"/>
</dbReference>
<protein>
    <recommendedName>
        <fullName evidence="7">2,3-dihydroxy-2,3-dihydro-p-cumate dehydrogenase</fullName>
        <ecNumber evidence="6">1.3.1.58</ecNumber>
    </recommendedName>
    <alternativeName>
        <fullName evidence="3">Biphenyl-2,3-dihydro-2,3-diol dehydrogenase</fullName>
    </alternativeName>
</protein>
<dbReference type="Gene3D" id="3.40.50.720">
    <property type="entry name" value="NAD(P)-binding Rossmann-like Domain"/>
    <property type="match status" value="1"/>
</dbReference>
<comment type="pathway">
    <text evidence="5">Aromatic compound metabolism; p-cumate degradation; acetaldehyde and pyruvate from p-cumate: step 2/7.</text>
</comment>
<dbReference type="AlphaFoldDB" id="A0A177SUZ4"/>
<evidence type="ECO:0000256" key="4">
    <source>
        <dbReference type="ARBA" id="ARBA00050226"/>
    </source>
</evidence>
<reference evidence="9 10" key="1">
    <citation type="submission" date="2016-03" db="EMBL/GenBank/DDBJ databases">
        <title>Draft Genome Assembly of Pseudomonas putida strain CBF10-2.</title>
        <authorList>
            <person name="Iyer R.S."/>
            <person name="Damania A."/>
        </authorList>
    </citation>
    <scope>NUCLEOTIDE SEQUENCE [LARGE SCALE GENOMIC DNA]</scope>
    <source>
        <strain evidence="9 10">CBF10-2</strain>
    </source>
</reference>
<comment type="caution">
    <text evidence="9">The sequence shown here is derived from an EMBL/GenBank/DDBJ whole genome shotgun (WGS) entry which is preliminary data.</text>
</comment>